<dbReference type="Proteomes" id="UP001305702">
    <property type="component" value="Chromosome"/>
</dbReference>
<dbReference type="EMBL" id="CP130318">
    <property type="protein sequence ID" value="WNQ12304.1"/>
    <property type="molecule type" value="Genomic_DNA"/>
</dbReference>
<accession>A0AA96LFL0</accession>
<organism evidence="1 2">
    <name type="scientific">Paenibacillus aurantius</name>
    <dbReference type="NCBI Taxonomy" id="2918900"/>
    <lineage>
        <taxon>Bacteria</taxon>
        <taxon>Bacillati</taxon>
        <taxon>Bacillota</taxon>
        <taxon>Bacilli</taxon>
        <taxon>Bacillales</taxon>
        <taxon>Paenibacillaceae</taxon>
        <taxon>Paenibacillus</taxon>
    </lineage>
</organism>
<keyword evidence="2" id="KW-1185">Reference proteome</keyword>
<evidence type="ECO:0000313" key="1">
    <source>
        <dbReference type="EMBL" id="WNQ12304.1"/>
    </source>
</evidence>
<name>A0AA96LFL0_9BACL</name>
<dbReference type="AlphaFoldDB" id="A0AA96LFL0"/>
<protein>
    <submittedName>
        <fullName evidence="1">Uncharacterized protein</fullName>
    </submittedName>
</protein>
<dbReference type="RefSeq" id="WP_315606081.1">
    <property type="nucleotide sequence ID" value="NZ_CP130318.1"/>
</dbReference>
<gene>
    <name evidence="1" type="ORF">MJA45_04450</name>
</gene>
<proteinExistence type="predicted"/>
<dbReference type="KEGG" id="paun:MJA45_04450"/>
<evidence type="ECO:0000313" key="2">
    <source>
        <dbReference type="Proteomes" id="UP001305702"/>
    </source>
</evidence>
<sequence length="96" mass="11293">MSFDELLTELQGKKTVQDDPDQVSLEQLFPDSFMEKHTRFPSFGEFMEAGSFPVKTHEDIRNLHRELLDRHVARQTDFTDWTAMLDRANREFAGMK</sequence>
<reference evidence="1 2" key="1">
    <citation type="submission" date="2022-02" db="EMBL/GenBank/DDBJ databases">
        <title>Paenibacillus sp. MBLB1776 Whole Genome Shotgun Sequencing.</title>
        <authorList>
            <person name="Hwang C.Y."/>
            <person name="Cho E.-S."/>
            <person name="Seo M.-J."/>
        </authorList>
    </citation>
    <scope>NUCLEOTIDE SEQUENCE [LARGE SCALE GENOMIC DNA]</scope>
    <source>
        <strain evidence="1 2">MBLB1776</strain>
    </source>
</reference>